<keyword evidence="4" id="KW-0808">Transferase</keyword>
<evidence type="ECO:0000256" key="8">
    <source>
        <dbReference type="PROSITE-ProRule" id="PRU00703"/>
    </source>
</evidence>
<dbReference type="InterPro" id="IPR000644">
    <property type="entry name" value="CBS_dom"/>
</dbReference>
<feature type="domain" description="PAS" evidence="11">
    <location>
        <begin position="1077"/>
        <end position="1151"/>
    </location>
</feature>
<dbReference type="InterPro" id="IPR005467">
    <property type="entry name" value="His_kinase_dom"/>
</dbReference>
<dbReference type="InterPro" id="IPR004358">
    <property type="entry name" value="Sig_transdc_His_kin-like_C"/>
</dbReference>
<feature type="domain" description="PAC" evidence="12">
    <location>
        <begin position="521"/>
        <end position="573"/>
    </location>
</feature>
<dbReference type="InterPro" id="IPR000700">
    <property type="entry name" value="PAS-assoc_C"/>
</dbReference>
<feature type="domain" description="PAC" evidence="12">
    <location>
        <begin position="226"/>
        <end position="280"/>
    </location>
</feature>
<comment type="function">
    <text evidence="7">Photoreceptor which exists in two forms that are reversibly interconvertible by light: the R form that absorbs maximally in the red region of the spectrum and the FR form that absorbs maximally in the far-red region.</text>
</comment>
<evidence type="ECO:0000256" key="2">
    <source>
        <dbReference type="ARBA" id="ARBA00012438"/>
    </source>
</evidence>
<dbReference type="InterPro" id="IPR003661">
    <property type="entry name" value="HisK_dim/P_dom"/>
</dbReference>
<dbReference type="FunFam" id="3.30.565.10:FF:000006">
    <property type="entry name" value="Sensor histidine kinase WalK"/>
    <property type="match status" value="1"/>
</dbReference>
<keyword evidence="15" id="KW-1185">Reference proteome</keyword>
<dbReference type="PROSITE" id="PS51371">
    <property type="entry name" value="CBS"/>
    <property type="match status" value="1"/>
</dbReference>
<comment type="catalytic activity">
    <reaction evidence="1">
        <text>ATP + protein L-histidine = ADP + protein N-phospho-L-histidine.</text>
        <dbReference type="EC" id="2.7.13.3"/>
    </reaction>
</comment>
<keyword evidence="6" id="KW-0902">Two-component regulatory system</keyword>
<feature type="domain" description="Histidine kinase" evidence="10">
    <location>
        <begin position="1223"/>
        <end position="1438"/>
    </location>
</feature>
<dbReference type="InterPro" id="IPR001610">
    <property type="entry name" value="PAC"/>
</dbReference>
<dbReference type="InterPro" id="IPR036097">
    <property type="entry name" value="HisK_dim/P_sf"/>
</dbReference>
<dbReference type="PANTHER" id="PTHR43304:SF1">
    <property type="entry name" value="PAC DOMAIN-CONTAINING PROTEIN"/>
    <property type="match status" value="1"/>
</dbReference>
<proteinExistence type="predicted"/>
<dbReference type="SMART" id="SM00086">
    <property type="entry name" value="PAC"/>
    <property type="match status" value="8"/>
</dbReference>
<keyword evidence="8" id="KW-0129">CBS domain</keyword>
<feature type="domain" description="PAC" evidence="12">
    <location>
        <begin position="655"/>
        <end position="707"/>
    </location>
</feature>
<dbReference type="CDD" id="cd00130">
    <property type="entry name" value="PAS"/>
    <property type="match status" value="8"/>
</dbReference>
<dbReference type="Proteomes" id="UP000218785">
    <property type="component" value="Chromosome"/>
</dbReference>
<dbReference type="PROSITE" id="PS50112">
    <property type="entry name" value="PAS"/>
    <property type="match status" value="8"/>
</dbReference>
<gene>
    <name evidence="14" type="ORF">NIES37_20100</name>
</gene>
<dbReference type="RefSeq" id="WP_096575203.1">
    <property type="nucleotide sequence ID" value="NZ_CAWNJS010000001.1"/>
</dbReference>
<organism evidence="14 15">
    <name type="scientific">Tolypothrix tenuis PCC 7101</name>
    <dbReference type="NCBI Taxonomy" id="231146"/>
    <lineage>
        <taxon>Bacteria</taxon>
        <taxon>Bacillati</taxon>
        <taxon>Cyanobacteriota</taxon>
        <taxon>Cyanophyceae</taxon>
        <taxon>Nostocales</taxon>
        <taxon>Tolypothrichaceae</taxon>
        <taxon>Tolypothrix</taxon>
    </lineage>
</organism>
<feature type="domain" description="PAC" evidence="12">
    <location>
        <begin position="1022"/>
        <end position="1076"/>
    </location>
</feature>
<dbReference type="PROSITE" id="PS50109">
    <property type="entry name" value="HIS_KIN"/>
    <property type="match status" value="1"/>
</dbReference>
<feature type="domain" description="CBS" evidence="13">
    <location>
        <begin position="80"/>
        <end position="139"/>
    </location>
</feature>
<dbReference type="Pfam" id="PF00512">
    <property type="entry name" value="HisKA"/>
    <property type="match status" value="1"/>
</dbReference>
<feature type="coiled-coil region" evidence="9">
    <location>
        <begin position="396"/>
        <end position="444"/>
    </location>
</feature>
<dbReference type="InterPro" id="IPR052162">
    <property type="entry name" value="Sensor_kinase/Photoreceptor"/>
</dbReference>
<dbReference type="InterPro" id="IPR046342">
    <property type="entry name" value="CBS_dom_sf"/>
</dbReference>
<evidence type="ECO:0000259" key="10">
    <source>
        <dbReference type="PROSITE" id="PS50109"/>
    </source>
</evidence>
<evidence type="ECO:0000256" key="4">
    <source>
        <dbReference type="ARBA" id="ARBA00022679"/>
    </source>
</evidence>
<dbReference type="FunFam" id="3.30.450.20:FF:000099">
    <property type="entry name" value="Sensory box sensor histidine kinase"/>
    <property type="match status" value="1"/>
</dbReference>
<feature type="domain" description="PAC" evidence="12">
    <location>
        <begin position="781"/>
        <end position="832"/>
    </location>
</feature>
<feature type="domain" description="PAS" evidence="11">
    <location>
        <begin position="448"/>
        <end position="519"/>
    </location>
</feature>
<dbReference type="Pfam" id="PF13426">
    <property type="entry name" value="PAS_9"/>
    <property type="match status" value="3"/>
</dbReference>
<evidence type="ECO:0000256" key="5">
    <source>
        <dbReference type="ARBA" id="ARBA00022777"/>
    </source>
</evidence>
<dbReference type="PROSITE" id="PS50113">
    <property type="entry name" value="PAC"/>
    <property type="match status" value="8"/>
</dbReference>
<evidence type="ECO:0000313" key="15">
    <source>
        <dbReference type="Proteomes" id="UP000218785"/>
    </source>
</evidence>
<feature type="domain" description="PAS" evidence="11">
    <location>
        <begin position="153"/>
        <end position="225"/>
    </location>
</feature>
<dbReference type="EC" id="2.7.13.3" evidence="2"/>
<dbReference type="SUPFAM" id="SSF54631">
    <property type="entry name" value="CBS-domain pair"/>
    <property type="match status" value="1"/>
</dbReference>
<keyword evidence="9" id="KW-0175">Coiled coil</keyword>
<feature type="domain" description="PAS" evidence="11">
    <location>
        <begin position="708"/>
        <end position="762"/>
    </location>
</feature>
<evidence type="ECO:0000256" key="9">
    <source>
        <dbReference type="SAM" id="Coils"/>
    </source>
</evidence>
<evidence type="ECO:0000256" key="6">
    <source>
        <dbReference type="ARBA" id="ARBA00023012"/>
    </source>
</evidence>
<feature type="domain" description="PAC" evidence="12">
    <location>
        <begin position="356"/>
        <end position="408"/>
    </location>
</feature>
<feature type="domain" description="PAS" evidence="11">
    <location>
        <begin position="973"/>
        <end position="1021"/>
    </location>
</feature>
<dbReference type="Pfam" id="PF08447">
    <property type="entry name" value="PAS_3"/>
    <property type="match status" value="3"/>
</dbReference>
<sequence>MPTIPQLLWQKDLKSMIDFQPLIVGPQTLVADAIALMASQGKSALVGSSTEILGGFTQKNLVKLVAAGIDLKTTKISEVMQTPIVKLKLSEVNDLATLLSQLRQSQLDLLPIVDENDCLFGAITLDNVCQVLEQQPQPSIDQCNTIEKQLWLLESVIASANDAIVITEVGSLDELDPRIVYANTAFTRMCGYNLGEIVGKTPRMLQGEQTSRAELAKIRTALQTGATIKTELLNYKKDGTPYWVEMNIYPIRDEAGTIIYFAAIQRDITKRKSDEASIKKTAELFQQLAENIPQVLFVRDAKAEKIYYVSPAYAQIWGRNSDRLNENPQEYLDSIHPQDRDRIIAARENLLLGESFNGEYRIIRPDGEWRWIASKTFPIKNEFGEIYRIVGIAEDITILKQTQADLSQANAELERRVLKRTIALEEINQQLISEILERQTIEEQLRESEQRYQTIATLSPVGIYRTDASGKVLYVNEYWCKMTGMTQNQALENGWIAALHPADRERVQAEWLQSVAQHQPFRAEYRYQRPDGSEIWVFEQAVTECNDMGEIIAYVGTVTDISEQQIALRDRQLAIQALRESEERFRNLVETSSDLVWEVDENARYTYVSPQFREILGYEPEQVLGKSPLDFMPLPQRQRLAESFAAFFLTPQAFQCLENIKIHQQGHLVVLETSAVPVFDTQGKFIGYRGMSRDVTQRHQAAASLRETQKQLQAILDNSSAAIFVLDIHNRYLLINSQYEKLFNIKQAEIVGKSVYDIWDAEIADQFVVNNHPVITNGSSIEVEEVVPQADGLHTYLSSIFPLKDNNGNIYAVCGIATDITERKLVEESLLSLRQAIESTSDGVAIVDLTGKGIYFNPAFLNLYEYTQAELQAPGGLVAIYQQPQDREELYQTLVQGNSWHKEVTMRSRSGRTLQVYLRADAIKDATGKVLGIVCNHTDITQRQLVEAGLRLRDRAIAASSNGIIIADASIPNGPIIYVNSAFERMTGYIATEVIGQNFNLFHNNDNQAQLKQLNAAMQAGEDCTVILRNYRQDGELLWTKLNISPVYDTAGTLTHYIGIQTDITERKQAETALLLSQQRLQYLLASTPAVIYSCKVSGDFGATFISENVKAMMGYEPREFLEDSSFWASRIHPEDVSDVFAKISQIFSQGYSTYEYRFLHKDGNYRWVYDQVHAIKDEAGNFVELVGYWADITERKQLEQELITALEKEIELNELKSRFITMTSHEFRTPLSTILSSSELLEHYRHKWTDEKQLIHIHRIQTSVHRMTEMLNDILFIGKAEAGILEYHPTSFDLVAYCQNLVAEVQLDHQQHRIDFHSPDEFRECYIDEKLLKYILSNLLTNAIIYSPDDRHINFTLTCQNGRAIFEIQDQGIGIPEADLPYLFASFHRASNVGNIIGTGLGLAIVKKCVDIHQGEIFVTTQLGVGTTFTVTLPMTQHQQ</sequence>
<evidence type="ECO:0000259" key="11">
    <source>
        <dbReference type="PROSITE" id="PS50112"/>
    </source>
</evidence>
<dbReference type="SMART" id="SM00091">
    <property type="entry name" value="PAS"/>
    <property type="match status" value="8"/>
</dbReference>
<keyword evidence="5 14" id="KW-0418">Kinase</keyword>
<dbReference type="SMART" id="SM00388">
    <property type="entry name" value="HisKA"/>
    <property type="match status" value="1"/>
</dbReference>
<feature type="domain" description="PAC" evidence="12">
    <location>
        <begin position="900"/>
        <end position="952"/>
    </location>
</feature>
<feature type="domain" description="PAS" evidence="11">
    <location>
        <begin position="281"/>
        <end position="354"/>
    </location>
</feature>
<feature type="domain" description="PAS" evidence="11">
    <location>
        <begin position="581"/>
        <end position="629"/>
    </location>
</feature>
<dbReference type="InterPro" id="IPR036890">
    <property type="entry name" value="HATPase_C_sf"/>
</dbReference>
<evidence type="ECO:0000259" key="13">
    <source>
        <dbReference type="PROSITE" id="PS51371"/>
    </source>
</evidence>
<dbReference type="SUPFAM" id="SSF55874">
    <property type="entry name" value="ATPase domain of HSP90 chaperone/DNA topoisomerase II/histidine kinase"/>
    <property type="match status" value="1"/>
</dbReference>
<reference evidence="14 15" key="1">
    <citation type="submission" date="2017-06" db="EMBL/GenBank/DDBJ databases">
        <title>Genome sequencing of cyanobaciteial culture collection at National Institute for Environmental Studies (NIES).</title>
        <authorList>
            <person name="Hirose Y."/>
            <person name="Shimura Y."/>
            <person name="Fujisawa T."/>
            <person name="Nakamura Y."/>
            <person name="Kawachi M."/>
        </authorList>
    </citation>
    <scope>NUCLEOTIDE SEQUENCE [LARGE SCALE GENOMIC DNA]</scope>
    <source>
        <strain evidence="14 15">NIES-37</strain>
    </source>
</reference>
<dbReference type="EMBL" id="AP018248">
    <property type="protein sequence ID" value="BAY98062.1"/>
    <property type="molecule type" value="Genomic_DNA"/>
</dbReference>
<dbReference type="InterPro" id="IPR013656">
    <property type="entry name" value="PAS_4"/>
</dbReference>
<protein>
    <recommendedName>
        <fullName evidence="2">histidine kinase</fullName>
        <ecNumber evidence="2">2.7.13.3</ecNumber>
    </recommendedName>
</protein>
<dbReference type="GO" id="GO:0000155">
    <property type="term" value="F:phosphorelay sensor kinase activity"/>
    <property type="evidence" value="ECO:0007669"/>
    <property type="project" value="InterPro"/>
</dbReference>
<dbReference type="Gene3D" id="3.30.565.10">
    <property type="entry name" value="Histidine kinase-like ATPase, C-terminal domain"/>
    <property type="match status" value="1"/>
</dbReference>
<evidence type="ECO:0000256" key="1">
    <source>
        <dbReference type="ARBA" id="ARBA00000085"/>
    </source>
</evidence>
<dbReference type="SMART" id="SM00387">
    <property type="entry name" value="HATPase_c"/>
    <property type="match status" value="1"/>
</dbReference>
<dbReference type="Pfam" id="PF02518">
    <property type="entry name" value="HATPase_c"/>
    <property type="match status" value="1"/>
</dbReference>
<dbReference type="NCBIfam" id="TIGR00229">
    <property type="entry name" value="sensory_box"/>
    <property type="match status" value="8"/>
</dbReference>
<feature type="domain" description="PAC" evidence="12">
    <location>
        <begin position="1153"/>
        <end position="1205"/>
    </location>
</feature>
<dbReference type="InterPro" id="IPR003594">
    <property type="entry name" value="HATPase_dom"/>
</dbReference>
<dbReference type="InterPro" id="IPR000014">
    <property type="entry name" value="PAS"/>
</dbReference>
<evidence type="ECO:0000256" key="3">
    <source>
        <dbReference type="ARBA" id="ARBA00022553"/>
    </source>
</evidence>
<dbReference type="InterPro" id="IPR035965">
    <property type="entry name" value="PAS-like_dom_sf"/>
</dbReference>
<dbReference type="Gene3D" id="3.10.580.10">
    <property type="entry name" value="CBS-domain"/>
    <property type="match status" value="1"/>
</dbReference>
<dbReference type="CDD" id="cd00082">
    <property type="entry name" value="HisKA"/>
    <property type="match status" value="1"/>
</dbReference>
<dbReference type="Pfam" id="PF08448">
    <property type="entry name" value="PAS_4"/>
    <property type="match status" value="2"/>
</dbReference>
<dbReference type="Gene3D" id="3.30.450.20">
    <property type="entry name" value="PAS domain"/>
    <property type="match status" value="8"/>
</dbReference>
<accession>A0A1Z4MX76</accession>
<dbReference type="SUPFAM" id="SSF47384">
    <property type="entry name" value="Homodimeric domain of signal transducing histidine kinase"/>
    <property type="match status" value="1"/>
</dbReference>
<evidence type="ECO:0000256" key="7">
    <source>
        <dbReference type="ARBA" id="ARBA00055745"/>
    </source>
</evidence>
<dbReference type="InterPro" id="IPR013655">
    <property type="entry name" value="PAS_fold_3"/>
</dbReference>
<evidence type="ECO:0000313" key="14">
    <source>
        <dbReference type="EMBL" id="BAY98062.1"/>
    </source>
</evidence>
<dbReference type="PANTHER" id="PTHR43304">
    <property type="entry name" value="PHYTOCHROME-LIKE PROTEIN CPH1"/>
    <property type="match status" value="1"/>
</dbReference>
<evidence type="ECO:0000259" key="12">
    <source>
        <dbReference type="PROSITE" id="PS50113"/>
    </source>
</evidence>
<dbReference type="CDD" id="cd00075">
    <property type="entry name" value="HATPase"/>
    <property type="match status" value="1"/>
</dbReference>
<keyword evidence="3" id="KW-0597">Phosphoprotein</keyword>
<feature type="domain" description="PAS" evidence="11">
    <location>
        <begin position="829"/>
        <end position="894"/>
    </location>
</feature>
<dbReference type="SUPFAM" id="SSF55785">
    <property type="entry name" value="PYP-like sensor domain (PAS domain)"/>
    <property type="match status" value="8"/>
</dbReference>
<dbReference type="KEGG" id="ttq:NIES37_20100"/>
<dbReference type="Gene3D" id="1.10.287.130">
    <property type="match status" value="1"/>
</dbReference>
<name>A0A1Z4MX76_9CYAN</name>
<dbReference type="PRINTS" id="PR00344">
    <property type="entry name" value="BCTRLSENSOR"/>
</dbReference>